<evidence type="ECO:0000256" key="2">
    <source>
        <dbReference type="ARBA" id="ARBA00023015"/>
    </source>
</evidence>
<accession>A0AAN6ZRW1</accession>
<evidence type="ECO:0008006" key="8">
    <source>
        <dbReference type="Google" id="ProtNLM"/>
    </source>
</evidence>
<comment type="subcellular location">
    <subcellularLocation>
        <location evidence="1">Nucleus</location>
    </subcellularLocation>
</comment>
<sequence length="687" mass="74644">MEKRGTSHSAPYGHACLSCFKAKCRCVPRPEGVGCERCHRLKKHCVPSNSVRRRAVDQKHESNDRTARLEDFLEGLRSVNPLFGEPPTASAITTCLDTFRSHMLPHFPFIHLPASLTAREVCHDRPFLFSAIACVASPTPQEKRTRAAELKRMLSETAILQQWQENDNELRPNNTDQRIDFLLGLLTYTAWGWDLQLCSRLMMLAISLVGEMRLDKPASTDVHTMAFFTPGVEGWGGHGSEHMATQRLYDRQRAVLACFVLSSAISDCLGQINALRWTPMMEEGLAAISAGTTDCPTDAVLALQVRLQLLATEAIQMRDQGQRIDQTSAEALLVRLQELRLTIQHHQEILLTAQIHSTELSILEAIQSATPTIPAGTVTACPPVGTHPSDTSPPAIDIPNGLANLWQSVLAIQSCSSALLTLCPSDFRGIAFPQWAQLTRCIVALHRLETLPVPDPRCWNTASIRAVVDLSVILERMIATLQLAAREANEEGPEDVFTRLAAGDGESGFDDHRHAGEEGGEGLLIPDAAAEGGIAAPEGVFCESEVLAESVFHGPGGLHRHPKPRSRAQIPTAMSIIIFCQNMGGAVSLVAANAIFSNTLRSQLRQRAAEIGVAPDVIVNAGARSVRQLVWGPQLAVVLQAYSKSVDTVMYLGIAVSVAAFGSAWGLGWKDIRVGIECYSDSGVGVV</sequence>
<evidence type="ECO:0000256" key="3">
    <source>
        <dbReference type="ARBA" id="ARBA00023125"/>
    </source>
</evidence>
<dbReference type="AlphaFoldDB" id="A0AAN6ZRW1"/>
<dbReference type="PANTHER" id="PTHR31845">
    <property type="entry name" value="FINGER DOMAIN PROTEIN, PUTATIVE-RELATED"/>
    <property type="match status" value="1"/>
</dbReference>
<keyword evidence="5" id="KW-0539">Nucleus</keyword>
<evidence type="ECO:0000313" key="6">
    <source>
        <dbReference type="EMBL" id="KAK4149555.1"/>
    </source>
</evidence>
<reference evidence="6" key="1">
    <citation type="journal article" date="2023" name="Mol. Phylogenet. Evol.">
        <title>Genome-scale phylogeny and comparative genomics of the fungal order Sordariales.</title>
        <authorList>
            <person name="Hensen N."/>
            <person name="Bonometti L."/>
            <person name="Westerberg I."/>
            <person name="Brannstrom I.O."/>
            <person name="Guillou S."/>
            <person name="Cros-Aarteil S."/>
            <person name="Calhoun S."/>
            <person name="Haridas S."/>
            <person name="Kuo A."/>
            <person name="Mondo S."/>
            <person name="Pangilinan J."/>
            <person name="Riley R."/>
            <person name="LaButti K."/>
            <person name="Andreopoulos B."/>
            <person name="Lipzen A."/>
            <person name="Chen C."/>
            <person name="Yan M."/>
            <person name="Daum C."/>
            <person name="Ng V."/>
            <person name="Clum A."/>
            <person name="Steindorff A."/>
            <person name="Ohm R.A."/>
            <person name="Martin F."/>
            <person name="Silar P."/>
            <person name="Natvig D.O."/>
            <person name="Lalanne C."/>
            <person name="Gautier V."/>
            <person name="Ament-Velasquez S.L."/>
            <person name="Kruys A."/>
            <person name="Hutchinson M.I."/>
            <person name="Powell A.J."/>
            <person name="Barry K."/>
            <person name="Miller A.N."/>
            <person name="Grigoriev I.V."/>
            <person name="Debuchy R."/>
            <person name="Gladieux P."/>
            <person name="Hiltunen Thoren M."/>
            <person name="Johannesson H."/>
        </authorList>
    </citation>
    <scope>NUCLEOTIDE SEQUENCE</scope>
    <source>
        <strain evidence="6">CBS 538.74</strain>
    </source>
</reference>
<dbReference type="GO" id="GO:0005634">
    <property type="term" value="C:nucleus"/>
    <property type="evidence" value="ECO:0007669"/>
    <property type="project" value="UniProtKB-SubCell"/>
</dbReference>
<organism evidence="6 7">
    <name type="scientific">Chaetomidium leptoderma</name>
    <dbReference type="NCBI Taxonomy" id="669021"/>
    <lineage>
        <taxon>Eukaryota</taxon>
        <taxon>Fungi</taxon>
        <taxon>Dikarya</taxon>
        <taxon>Ascomycota</taxon>
        <taxon>Pezizomycotina</taxon>
        <taxon>Sordariomycetes</taxon>
        <taxon>Sordariomycetidae</taxon>
        <taxon>Sordariales</taxon>
        <taxon>Chaetomiaceae</taxon>
        <taxon>Chaetomidium</taxon>
    </lineage>
</organism>
<dbReference type="PANTHER" id="PTHR31845:SF18">
    <property type="entry name" value="ZN(II)2CYS6 TRANSCRIPTION FACTOR (EUROFUNG)"/>
    <property type="match status" value="1"/>
</dbReference>
<dbReference type="Gene3D" id="4.10.240.10">
    <property type="entry name" value="Zn(2)-C6 fungal-type DNA-binding domain"/>
    <property type="match status" value="1"/>
</dbReference>
<reference evidence="6" key="2">
    <citation type="submission" date="2023-05" db="EMBL/GenBank/DDBJ databases">
        <authorList>
            <consortium name="Lawrence Berkeley National Laboratory"/>
            <person name="Steindorff A."/>
            <person name="Hensen N."/>
            <person name="Bonometti L."/>
            <person name="Westerberg I."/>
            <person name="Brannstrom I.O."/>
            <person name="Guillou S."/>
            <person name="Cros-Aarteil S."/>
            <person name="Calhoun S."/>
            <person name="Haridas S."/>
            <person name="Kuo A."/>
            <person name="Mondo S."/>
            <person name="Pangilinan J."/>
            <person name="Riley R."/>
            <person name="Labutti K."/>
            <person name="Andreopoulos B."/>
            <person name="Lipzen A."/>
            <person name="Chen C."/>
            <person name="Yanf M."/>
            <person name="Daum C."/>
            <person name="Ng V."/>
            <person name="Clum A."/>
            <person name="Ohm R."/>
            <person name="Martin F."/>
            <person name="Silar P."/>
            <person name="Natvig D."/>
            <person name="Lalanne C."/>
            <person name="Gautier V."/>
            <person name="Ament-Velasquez S.L."/>
            <person name="Kruys A."/>
            <person name="Hutchinson M.I."/>
            <person name="Powell A.J."/>
            <person name="Barry K."/>
            <person name="Miller A.N."/>
            <person name="Grigoriev I.V."/>
            <person name="Debuchy R."/>
            <person name="Gladieux P."/>
            <person name="Thoren M.H."/>
            <person name="Johannesson H."/>
        </authorList>
    </citation>
    <scope>NUCLEOTIDE SEQUENCE</scope>
    <source>
        <strain evidence="6">CBS 538.74</strain>
    </source>
</reference>
<evidence type="ECO:0000256" key="5">
    <source>
        <dbReference type="ARBA" id="ARBA00023242"/>
    </source>
</evidence>
<name>A0AAN6ZRW1_9PEZI</name>
<keyword evidence="7" id="KW-1185">Reference proteome</keyword>
<dbReference type="InterPro" id="IPR036864">
    <property type="entry name" value="Zn2-C6_fun-type_DNA-bd_sf"/>
</dbReference>
<gene>
    <name evidence="6" type="ORF">C8A00DRAFT_46850</name>
</gene>
<dbReference type="GO" id="GO:0000976">
    <property type="term" value="F:transcription cis-regulatory region binding"/>
    <property type="evidence" value="ECO:0007669"/>
    <property type="project" value="TreeGrafter"/>
</dbReference>
<evidence type="ECO:0000256" key="1">
    <source>
        <dbReference type="ARBA" id="ARBA00004123"/>
    </source>
</evidence>
<dbReference type="Proteomes" id="UP001302745">
    <property type="component" value="Unassembled WGS sequence"/>
</dbReference>
<dbReference type="GO" id="GO:0008270">
    <property type="term" value="F:zinc ion binding"/>
    <property type="evidence" value="ECO:0007669"/>
    <property type="project" value="InterPro"/>
</dbReference>
<dbReference type="GO" id="GO:0000981">
    <property type="term" value="F:DNA-binding transcription factor activity, RNA polymerase II-specific"/>
    <property type="evidence" value="ECO:0007669"/>
    <property type="project" value="InterPro"/>
</dbReference>
<dbReference type="InterPro" id="IPR051089">
    <property type="entry name" value="prtT"/>
</dbReference>
<keyword evidence="3" id="KW-0238">DNA-binding</keyword>
<comment type="caution">
    <text evidence="6">The sequence shown here is derived from an EMBL/GenBank/DDBJ whole genome shotgun (WGS) entry which is preliminary data.</text>
</comment>
<evidence type="ECO:0000313" key="7">
    <source>
        <dbReference type="Proteomes" id="UP001302745"/>
    </source>
</evidence>
<dbReference type="EMBL" id="MU857147">
    <property type="protein sequence ID" value="KAK4149555.1"/>
    <property type="molecule type" value="Genomic_DNA"/>
</dbReference>
<proteinExistence type="predicted"/>
<protein>
    <recommendedName>
        <fullName evidence="8">Zn(2)-C6 fungal-type domain-containing protein</fullName>
    </recommendedName>
</protein>
<keyword evidence="2" id="KW-0805">Transcription regulation</keyword>
<evidence type="ECO:0000256" key="4">
    <source>
        <dbReference type="ARBA" id="ARBA00023163"/>
    </source>
</evidence>
<keyword evidence="4" id="KW-0804">Transcription</keyword>